<evidence type="ECO:0008006" key="3">
    <source>
        <dbReference type="Google" id="ProtNLM"/>
    </source>
</evidence>
<dbReference type="RefSeq" id="WP_153117408.1">
    <property type="nucleotide sequence ID" value="NZ_JACIGE010000010.1"/>
</dbReference>
<organism evidence="1 2">
    <name type="scientific">Rhodocyclus tenuis</name>
    <name type="common">Rhodospirillum tenue</name>
    <dbReference type="NCBI Taxonomy" id="1066"/>
    <lineage>
        <taxon>Bacteria</taxon>
        <taxon>Pseudomonadati</taxon>
        <taxon>Pseudomonadota</taxon>
        <taxon>Betaproteobacteria</taxon>
        <taxon>Rhodocyclales</taxon>
        <taxon>Rhodocyclaceae</taxon>
        <taxon>Rhodocyclus</taxon>
    </lineage>
</organism>
<reference evidence="1 2" key="1">
    <citation type="submission" date="2020-08" db="EMBL/GenBank/DDBJ databases">
        <title>Genome sequencing of Purple Non-Sulfur Bacteria from various extreme environments.</title>
        <authorList>
            <person name="Mayer M."/>
        </authorList>
    </citation>
    <scope>NUCLEOTIDE SEQUENCE [LARGE SCALE GENOMIC DNA]</scope>
    <source>
        <strain evidence="1 2">2761</strain>
    </source>
</reference>
<keyword evidence="2" id="KW-1185">Reference proteome</keyword>
<gene>
    <name evidence="1" type="ORF">GGD90_002735</name>
</gene>
<proteinExistence type="predicted"/>
<accession>A0A840G7M8</accession>
<comment type="caution">
    <text evidence="1">The sequence shown here is derived from an EMBL/GenBank/DDBJ whole genome shotgun (WGS) entry which is preliminary data.</text>
</comment>
<name>A0A840G7M8_RHOTE</name>
<protein>
    <recommendedName>
        <fullName evidence="3">Metal-dependent phosphohydrolase</fullName>
    </recommendedName>
</protein>
<dbReference type="EMBL" id="JACIGE010000010">
    <property type="protein sequence ID" value="MBB4248343.1"/>
    <property type="molecule type" value="Genomic_DNA"/>
</dbReference>
<dbReference type="SUPFAM" id="SSF109604">
    <property type="entry name" value="HD-domain/PDEase-like"/>
    <property type="match status" value="1"/>
</dbReference>
<dbReference type="AlphaFoldDB" id="A0A840G7M8"/>
<dbReference type="Proteomes" id="UP000587070">
    <property type="component" value="Unassembled WGS sequence"/>
</dbReference>
<dbReference type="Gene3D" id="1.10.3210.10">
    <property type="entry name" value="Hypothetical protein af1432"/>
    <property type="match status" value="1"/>
</dbReference>
<dbReference type="OrthoDB" id="1099791at2"/>
<evidence type="ECO:0000313" key="1">
    <source>
        <dbReference type="EMBL" id="MBB4248343.1"/>
    </source>
</evidence>
<evidence type="ECO:0000313" key="2">
    <source>
        <dbReference type="Proteomes" id="UP000587070"/>
    </source>
</evidence>
<sequence>MRHSIRPDILTVSGHYFDFLQPEKSSFGIGEVAHALSHICRFAGHTREFYSVAQHSTLASYLVPPEDALAALLHDAAEAFIGDISRPLKQLLPDYRLIEERVEKAVLARFGIDAMPASVKTADLILLATEQRDLMPEHDDEWSLIAGVTPMAEPIVPLPPGQAAFAFVDRYFSLIGSDTPVLSGLNA</sequence>